<feature type="domain" description="Peptidase C1A papain C-terminal" evidence="2">
    <location>
        <begin position="42"/>
        <end position="268"/>
    </location>
</feature>
<dbReference type="CDD" id="cd02619">
    <property type="entry name" value="Peptidase_C1"/>
    <property type="match status" value="1"/>
</dbReference>
<evidence type="ECO:0000313" key="3">
    <source>
        <dbReference type="EMBL" id="AFZ27537.1"/>
    </source>
</evidence>
<dbReference type="EMBL" id="CP003642">
    <property type="protein sequence ID" value="AFZ27537.1"/>
    <property type="molecule type" value="Genomic_DNA"/>
</dbReference>
<reference evidence="3 4" key="1">
    <citation type="submission" date="2012-06" db="EMBL/GenBank/DDBJ databases">
        <title>Finished chromosome of genome of Cylindrospermum stagnale PCC 7417.</title>
        <authorList>
            <consortium name="US DOE Joint Genome Institute"/>
            <person name="Gugger M."/>
            <person name="Coursin T."/>
            <person name="Rippka R."/>
            <person name="Tandeau De Marsac N."/>
            <person name="Huntemann M."/>
            <person name="Wei C.-L."/>
            <person name="Han J."/>
            <person name="Detter J.C."/>
            <person name="Han C."/>
            <person name="Tapia R."/>
            <person name="Chen A."/>
            <person name="Kyrpides N."/>
            <person name="Mavromatis K."/>
            <person name="Markowitz V."/>
            <person name="Szeto E."/>
            <person name="Ivanova N."/>
            <person name="Pagani I."/>
            <person name="Pati A."/>
            <person name="Goodwin L."/>
            <person name="Nordberg H.P."/>
            <person name="Cantor M.N."/>
            <person name="Hua S.X."/>
            <person name="Woyke T."/>
            <person name="Kerfeld C.A."/>
        </authorList>
    </citation>
    <scope>NUCLEOTIDE SEQUENCE [LARGE SCALE GENOMIC DNA]</scope>
    <source>
        <strain evidence="3 4">PCC 7417</strain>
    </source>
</reference>
<dbReference type="InterPro" id="IPR013128">
    <property type="entry name" value="Peptidase_C1A"/>
</dbReference>
<evidence type="ECO:0000259" key="2">
    <source>
        <dbReference type="SMART" id="SM00645"/>
    </source>
</evidence>
<sequence length="636" mass="69353">MLKSGTGWIPDFPDAKDYTPDSEKVKPLLTQVGAAQPDLVYLPTSVDLREWFPPIYNQGRLQSCTANTTVALLEYFQKRSFGTSIGASRLFLYKVARNILLQTGDRGAFLRTAMGTLKIFGVPPEEYWPYDESRVDVEPPAFCYSFAENYKAVNYYRYDPPGTSKDELLKRIKTHLAANLPSMFGFYIYESISQADKTGRIPYPAPGEKPTGLHAMTAVGYDDTMQIQNANSRGQRTQGALLIRNSWGPGWGDSGYGWLPYDYVLNGLAEDWWSLIQADWINTKEFAVGDEKSKGSTLPFLSQVGVPITDSLKNLDTQVGDGIPLLADLGEYAGSYSIGPLTIQYRISLAATEINISVDLLDYKVGEANLSPSNASTTISQNIGIAKAEVTLTADFDNQTLKYDAKACFRSGFMDWKCKQYTGVFDSWKLTKQAKPGLDSSPSRPSIRPISRDDLGQAVDEAFANTAALAEISAQAIQATVAKSRAALEITKETLQVATDATRQAADEALKASVVVNQDIYNAEQQINQTRAYAQKAVRNISLKAADVVVESAQAALKLAAEATVSMAAASRASFDAEKAMRFASDNKNSEIATKARESITTTLESLQAARDATIPVVDAAKAAAEAVRKSLETTT</sequence>
<dbReference type="GO" id="GO:0006508">
    <property type="term" value="P:proteolysis"/>
    <property type="evidence" value="ECO:0007669"/>
    <property type="project" value="UniProtKB-KW"/>
</dbReference>
<comment type="similarity">
    <text evidence="1">Belongs to the peptidase C1 family.</text>
</comment>
<dbReference type="Gene3D" id="3.90.70.10">
    <property type="entry name" value="Cysteine proteinases"/>
    <property type="match status" value="1"/>
</dbReference>
<dbReference type="eggNOG" id="COG4870">
    <property type="taxonomic scope" value="Bacteria"/>
</dbReference>
<evidence type="ECO:0000313" key="4">
    <source>
        <dbReference type="Proteomes" id="UP000010475"/>
    </source>
</evidence>
<keyword evidence="3" id="KW-0378">Hydrolase</keyword>
<dbReference type="GO" id="GO:0008234">
    <property type="term" value="F:cysteine-type peptidase activity"/>
    <property type="evidence" value="ECO:0007669"/>
    <property type="project" value="InterPro"/>
</dbReference>
<dbReference type="HOGENOM" id="CLU_430064_0_0_3"/>
<dbReference type="InterPro" id="IPR000668">
    <property type="entry name" value="Peptidase_C1A_C"/>
</dbReference>
<dbReference type="InterPro" id="IPR025660">
    <property type="entry name" value="Pept_his_AS"/>
</dbReference>
<evidence type="ECO:0000256" key="1">
    <source>
        <dbReference type="ARBA" id="ARBA00008455"/>
    </source>
</evidence>
<dbReference type="SUPFAM" id="SSF54001">
    <property type="entry name" value="Cysteine proteinases"/>
    <property type="match status" value="1"/>
</dbReference>
<dbReference type="SMART" id="SM00645">
    <property type="entry name" value="Pept_C1"/>
    <property type="match status" value="1"/>
</dbReference>
<protein>
    <submittedName>
        <fullName evidence="3">Cysteine protease</fullName>
    </submittedName>
</protein>
<dbReference type="AlphaFoldDB" id="K9X7B5"/>
<dbReference type="Pfam" id="PF00112">
    <property type="entry name" value="Peptidase_C1"/>
    <property type="match status" value="1"/>
</dbReference>
<gene>
    <name evidence="3" type="ORF">Cylst_5527</name>
</gene>
<dbReference type="RefSeq" id="WP_015210772.1">
    <property type="nucleotide sequence ID" value="NC_019757.1"/>
</dbReference>
<dbReference type="InterPro" id="IPR038765">
    <property type="entry name" value="Papain-like_cys_pep_sf"/>
</dbReference>
<dbReference type="PANTHER" id="PTHR12411">
    <property type="entry name" value="CYSTEINE PROTEASE FAMILY C1-RELATED"/>
    <property type="match status" value="1"/>
</dbReference>
<dbReference type="OrthoDB" id="3648721at2"/>
<proteinExistence type="inferred from homology"/>
<organism evidence="3 4">
    <name type="scientific">Cylindrospermum stagnale PCC 7417</name>
    <dbReference type="NCBI Taxonomy" id="56107"/>
    <lineage>
        <taxon>Bacteria</taxon>
        <taxon>Bacillati</taxon>
        <taxon>Cyanobacteriota</taxon>
        <taxon>Cyanophyceae</taxon>
        <taxon>Nostocales</taxon>
        <taxon>Nostocaceae</taxon>
        <taxon>Cylindrospermum</taxon>
    </lineage>
</organism>
<keyword evidence="3" id="KW-0645">Protease</keyword>
<keyword evidence="4" id="KW-1185">Reference proteome</keyword>
<accession>K9X7B5</accession>
<name>K9X7B5_9NOST</name>
<dbReference type="KEGG" id="csg:Cylst_5527"/>
<dbReference type="PROSITE" id="PS00639">
    <property type="entry name" value="THIOL_PROTEASE_HIS"/>
    <property type="match status" value="1"/>
</dbReference>
<dbReference type="Proteomes" id="UP000010475">
    <property type="component" value="Chromosome"/>
</dbReference>
<dbReference type="STRING" id="56107.Cylst_5527"/>